<reference evidence="2 3" key="1">
    <citation type="journal article" date="2018" name="BMC Genomics">
        <title>Comparative genome analyses reveal sequence features reflecting distinct modes of host-adaptation between dicot and monocot powdery mildew.</title>
        <authorList>
            <person name="Wu Y."/>
            <person name="Ma X."/>
            <person name="Pan Z."/>
            <person name="Kale S.D."/>
            <person name="Song Y."/>
            <person name="King H."/>
            <person name="Zhang Q."/>
            <person name="Presley C."/>
            <person name="Deng X."/>
            <person name="Wei C.I."/>
            <person name="Xiao S."/>
        </authorList>
    </citation>
    <scope>NUCLEOTIDE SEQUENCE [LARGE SCALE GENOMIC DNA]</scope>
    <source>
        <strain evidence="2">UCSC1</strain>
    </source>
</reference>
<comment type="caution">
    <text evidence="2">The sequence shown here is derived from an EMBL/GenBank/DDBJ whole genome shotgun (WGS) entry which is preliminary data.</text>
</comment>
<organism evidence="2 3">
    <name type="scientific">Golovinomyces cichoracearum</name>
    <dbReference type="NCBI Taxonomy" id="62708"/>
    <lineage>
        <taxon>Eukaryota</taxon>
        <taxon>Fungi</taxon>
        <taxon>Dikarya</taxon>
        <taxon>Ascomycota</taxon>
        <taxon>Pezizomycotina</taxon>
        <taxon>Leotiomycetes</taxon>
        <taxon>Erysiphales</taxon>
        <taxon>Erysiphaceae</taxon>
        <taxon>Golovinomyces</taxon>
    </lineage>
</organism>
<evidence type="ECO:0000256" key="1">
    <source>
        <dbReference type="SAM" id="MobiDB-lite"/>
    </source>
</evidence>
<name>A0A420IYP2_9PEZI</name>
<evidence type="ECO:0000313" key="2">
    <source>
        <dbReference type="EMBL" id="RKF79624.1"/>
    </source>
</evidence>
<evidence type="ECO:0000313" key="3">
    <source>
        <dbReference type="Proteomes" id="UP000285405"/>
    </source>
</evidence>
<proteinExistence type="predicted"/>
<gene>
    <name evidence="2" type="ORF">GcC1_044020</name>
</gene>
<feature type="compositionally biased region" description="Basic and acidic residues" evidence="1">
    <location>
        <begin position="20"/>
        <end position="30"/>
    </location>
</feature>
<sequence>MPRMPLVPQQPAVPFIPDEQWHNQSHEQDNRLYQQEISGFQSTSNDSDDSESALSVESEYVDQVKIPQQAEIYRCHSRK</sequence>
<dbReference type="AlphaFoldDB" id="A0A420IYP2"/>
<feature type="region of interest" description="Disordered" evidence="1">
    <location>
        <begin position="20"/>
        <end position="58"/>
    </location>
</feature>
<accession>A0A420IYP2</accession>
<feature type="compositionally biased region" description="Polar residues" evidence="1">
    <location>
        <begin position="31"/>
        <end position="45"/>
    </location>
</feature>
<dbReference type="Proteomes" id="UP000285405">
    <property type="component" value="Unassembled WGS sequence"/>
</dbReference>
<dbReference type="EMBL" id="MCBR01004499">
    <property type="protein sequence ID" value="RKF79624.1"/>
    <property type="molecule type" value="Genomic_DNA"/>
</dbReference>
<protein>
    <submittedName>
        <fullName evidence="2">Uncharacterized protein</fullName>
    </submittedName>
</protein>